<gene>
    <name evidence="2" type="ORF">SAMN05444164_2516</name>
</gene>
<evidence type="ECO:0000259" key="1">
    <source>
        <dbReference type="Pfam" id="PF05239"/>
    </source>
</evidence>
<reference evidence="2 3" key="1">
    <citation type="submission" date="2016-10" db="EMBL/GenBank/DDBJ databases">
        <authorList>
            <person name="de Groot N.N."/>
        </authorList>
    </citation>
    <scope>NUCLEOTIDE SEQUENCE [LARGE SCALE GENOMIC DNA]</scope>
    <source>
        <strain evidence="2 3">MT12</strain>
    </source>
</reference>
<evidence type="ECO:0000313" key="2">
    <source>
        <dbReference type="EMBL" id="SEC70184.1"/>
    </source>
</evidence>
<dbReference type="SUPFAM" id="SSF50346">
    <property type="entry name" value="PRC-barrel domain"/>
    <property type="match status" value="1"/>
</dbReference>
<dbReference type="Pfam" id="PF05239">
    <property type="entry name" value="PRC"/>
    <property type="match status" value="1"/>
</dbReference>
<dbReference type="OrthoDB" id="7274881at2"/>
<dbReference type="AlphaFoldDB" id="A0A1H4UPZ4"/>
<name>A0A1H4UPZ4_9BRAD</name>
<organism evidence="2 3">
    <name type="scientific">Bradyrhizobium erythrophlei</name>
    <dbReference type="NCBI Taxonomy" id="1437360"/>
    <lineage>
        <taxon>Bacteria</taxon>
        <taxon>Pseudomonadati</taxon>
        <taxon>Pseudomonadota</taxon>
        <taxon>Alphaproteobacteria</taxon>
        <taxon>Hyphomicrobiales</taxon>
        <taxon>Nitrobacteraceae</taxon>
        <taxon>Bradyrhizobium</taxon>
    </lineage>
</organism>
<protein>
    <submittedName>
        <fullName evidence="2">PRC-barrel domain-containing protein</fullName>
    </submittedName>
</protein>
<evidence type="ECO:0000313" key="3">
    <source>
        <dbReference type="Proteomes" id="UP000198992"/>
    </source>
</evidence>
<proteinExistence type="predicted"/>
<dbReference type="InterPro" id="IPR011033">
    <property type="entry name" value="PRC_barrel-like_sf"/>
</dbReference>
<dbReference type="Gene3D" id="2.30.30.240">
    <property type="entry name" value="PRC-barrel domain"/>
    <property type="match status" value="1"/>
</dbReference>
<feature type="domain" description="PRC-barrel" evidence="1">
    <location>
        <begin position="12"/>
        <end position="81"/>
    </location>
</feature>
<dbReference type="Proteomes" id="UP000198992">
    <property type="component" value="Unassembled WGS sequence"/>
</dbReference>
<dbReference type="InterPro" id="IPR027275">
    <property type="entry name" value="PRC-brl_dom"/>
</dbReference>
<dbReference type="RefSeq" id="WP_092115767.1">
    <property type="nucleotide sequence ID" value="NZ_FNTH01000001.1"/>
</dbReference>
<sequence>MNNSIEASELSSVQLEGTAVVGPDGDRIGSIESAAIDRTSGSLSHVVMAVTRFGFVTARYMLPWHRLDYDRQLAAYRVDLTHKQLQAASLPQDPFGYGL</sequence>
<dbReference type="EMBL" id="FNTH01000001">
    <property type="protein sequence ID" value="SEC70184.1"/>
    <property type="molecule type" value="Genomic_DNA"/>
</dbReference>
<accession>A0A1H4UPZ4</accession>